<dbReference type="EMBL" id="BPRH01001265">
    <property type="protein sequence ID" value="GJF12694.1"/>
    <property type="molecule type" value="Genomic_DNA"/>
</dbReference>
<proteinExistence type="predicted"/>
<evidence type="ECO:0000313" key="2">
    <source>
        <dbReference type="EMBL" id="GJF12694.1"/>
    </source>
</evidence>
<sequence>MSKRSAAKRARRSKRQAERGQAWIPGPVREHLAEELEIAGELEDFDARLTARGWDSSDEPDEEVGVVWYWPPSAAEVEDEAEQVTATVVLLTPDDDGQIAHVVFVGTSDDYQFGLEELFDHIDIVEAYRIGEPLPQFD</sequence>
<evidence type="ECO:0000313" key="3">
    <source>
        <dbReference type="Proteomes" id="UP001060504"/>
    </source>
</evidence>
<accession>A0ABQ4VCZ4</accession>
<name>A0ABQ4VCZ4_9MYCO</name>
<comment type="caution">
    <text evidence="2">The sequence shown here is derived from an EMBL/GenBank/DDBJ whole genome shotgun (WGS) entry which is preliminary data.</text>
</comment>
<gene>
    <name evidence="2" type="ORF">NGTWS1702_11910</name>
</gene>
<protein>
    <submittedName>
        <fullName evidence="2">Uncharacterized protein</fullName>
    </submittedName>
</protein>
<evidence type="ECO:0000256" key="1">
    <source>
        <dbReference type="SAM" id="MobiDB-lite"/>
    </source>
</evidence>
<feature type="region of interest" description="Disordered" evidence="1">
    <location>
        <begin position="1"/>
        <end position="26"/>
    </location>
</feature>
<keyword evidence="3" id="KW-1185">Reference proteome</keyword>
<reference evidence="2 3" key="1">
    <citation type="submission" date="2021-08" db="EMBL/GenBank/DDBJ databases">
        <title>Draft genome sequence of Mycolicibacterium sp. NGTWS1702 strain.</title>
        <authorList>
            <person name="Matsumoto M."/>
            <person name="Tang B.C.C."/>
            <person name="Machida Y."/>
            <person name="Matoyama H."/>
            <person name="Kishihara T."/>
            <person name="Sato S."/>
            <person name="Kondo I."/>
            <person name="Sano M."/>
            <person name="Kato G."/>
        </authorList>
    </citation>
    <scope>NUCLEOTIDE SEQUENCE [LARGE SCALE GENOMIC DNA]</scope>
    <source>
        <strain evidence="2 3">NGTWSNA01</strain>
    </source>
</reference>
<organism evidence="2 3">
    <name type="scientific">Mycolicibacterium cyprinidarum</name>
    <dbReference type="NCBI Taxonomy" id="2860311"/>
    <lineage>
        <taxon>Bacteria</taxon>
        <taxon>Bacillati</taxon>
        <taxon>Actinomycetota</taxon>
        <taxon>Actinomycetes</taxon>
        <taxon>Mycobacteriales</taxon>
        <taxon>Mycobacteriaceae</taxon>
        <taxon>Mycolicibacterium</taxon>
    </lineage>
</organism>
<feature type="compositionally biased region" description="Basic residues" evidence="1">
    <location>
        <begin position="1"/>
        <end position="14"/>
    </location>
</feature>
<dbReference type="Proteomes" id="UP001060504">
    <property type="component" value="Unassembled WGS sequence"/>
</dbReference>